<dbReference type="AlphaFoldDB" id="A0A9X3HX36"/>
<dbReference type="RefSeq" id="WP_265674963.1">
    <property type="nucleotide sequence ID" value="NZ_JAKRRY010000011.1"/>
</dbReference>
<keyword evidence="2" id="KW-0732">Signal</keyword>
<protein>
    <submittedName>
        <fullName evidence="3">Uncharacterized protein</fullName>
    </submittedName>
</protein>
<accession>A0A9X3HX36</accession>
<keyword evidence="4" id="KW-1185">Reference proteome</keyword>
<evidence type="ECO:0000256" key="2">
    <source>
        <dbReference type="SAM" id="SignalP"/>
    </source>
</evidence>
<feature type="coiled-coil region" evidence="1">
    <location>
        <begin position="374"/>
        <end position="405"/>
    </location>
</feature>
<reference evidence="3" key="1">
    <citation type="submission" date="2022-02" db="EMBL/GenBank/DDBJ databases">
        <title>Vibrio sp. nov, a new bacterium isolated from seawater.</title>
        <authorList>
            <person name="Yuan Y."/>
        </authorList>
    </citation>
    <scope>NUCLEOTIDE SEQUENCE</scope>
    <source>
        <strain evidence="3">ZSDZ65</strain>
    </source>
</reference>
<name>A0A9X3HX36_9VIBR</name>
<organism evidence="3 4">
    <name type="scientific">Vibrio qingdaonensis</name>
    <dbReference type="NCBI Taxonomy" id="2829491"/>
    <lineage>
        <taxon>Bacteria</taxon>
        <taxon>Pseudomonadati</taxon>
        <taxon>Pseudomonadota</taxon>
        <taxon>Gammaproteobacteria</taxon>
        <taxon>Vibrionales</taxon>
        <taxon>Vibrionaceae</taxon>
        <taxon>Vibrio</taxon>
    </lineage>
</organism>
<keyword evidence="1" id="KW-0175">Coiled coil</keyword>
<proteinExistence type="predicted"/>
<sequence>MKLKLISTLIAASFLAGCSSNGSSNDGDTGPAPQDGIAEVTTYEGDIFNAALIQGDEGEHNAFVAVDNEGSGYIHLNGETYFVDNGDVTDKNGDAVGSVQGQDGNYIFHGNNGGEITLTNVDGRLVVSGYQPPRPDNELPITDPEFDGGVLPTYGDILEVGGAIIIQGDGDNSAIIRADGEGNAIIAINDYDNMYVVKDGELINDKGETVGHIQQDNGQYTVRLDDGTEVVFRNENGRLFAAVIARPSPDNDLPNVDPDFDGGTLPTYGDILEIGGAVIIQGDGDNNAIIRTDGEGNAIIAVNDYDNMYIVKDGALIDEQGNTIGHIQSDNGQYTVRLDNGTEVVFRNENGRLFAAVINQPTPESFDFKGERINSVSQETIDDVKNKLRNLSQEQRQQIKQAVKDRVNRS</sequence>
<gene>
    <name evidence="3" type="ORF">MD535_10355</name>
</gene>
<feature type="signal peptide" evidence="2">
    <location>
        <begin position="1"/>
        <end position="24"/>
    </location>
</feature>
<dbReference type="Proteomes" id="UP001155587">
    <property type="component" value="Unassembled WGS sequence"/>
</dbReference>
<evidence type="ECO:0000313" key="3">
    <source>
        <dbReference type="EMBL" id="MCW8346402.1"/>
    </source>
</evidence>
<feature type="chain" id="PRO_5040807446" evidence="2">
    <location>
        <begin position="25"/>
        <end position="410"/>
    </location>
</feature>
<evidence type="ECO:0000313" key="4">
    <source>
        <dbReference type="Proteomes" id="UP001155587"/>
    </source>
</evidence>
<evidence type="ECO:0000256" key="1">
    <source>
        <dbReference type="SAM" id="Coils"/>
    </source>
</evidence>
<comment type="caution">
    <text evidence="3">The sequence shown here is derived from an EMBL/GenBank/DDBJ whole genome shotgun (WGS) entry which is preliminary data.</text>
</comment>
<dbReference type="EMBL" id="JAKRRY010000011">
    <property type="protein sequence ID" value="MCW8346402.1"/>
    <property type="molecule type" value="Genomic_DNA"/>
</dbReference>
<dbReference type="PROSITE" id="PS51257">
    <property type="entry name" value="PROKAR_LIPOPROTEIN"/>
    <property type="match status" value="1"/>
</dbReference>